<dbReference type="CDD" id="cd00093">
    <property type="entry name" value="HTH_XRE"/>
    <property type="match status" value="1"/>
</dbReference>
<dbReference type="SUPFAM" id="SSF47413">
    <property type="entry name" value="lambda repressor-like DNA-binding domains"/>
    <property type="match status" value="1"/>
</dbReference>
<feature type="domain" description="HTH cro/C1-type" evidence="1">
    <location>
        <begin position="46"/>
        <end position="98"/>
    </location>
</feature>
<dbReference type="PROSITE" id="PS50943">
    <property type="entry name" value="HTH_CROC1"/>
    <property type="match status" value="1"/>
</dbReference>
<protein>
    <submittedName>
        <fullName evidence="2">DNA-binding motif containing protein</fullName>
    </submittedName>
</protein>
<dbReference type="EMBL" id="MK719701">
    <property type="protein sequence ID" value="QCQ57933.1"/>
    <property type="molecule type" value="Genomic_DNA"/>
</dbReference>
<dbReference type="InterPro" id="IPR001387">
    <property type="entry name" value="Cro/C1-type_HTH"/>
</dbReference>
<dbReference type="SMART" id="SM00530">
    <property type="entry name" value="HTH_XRE"/>
    <property type="match status" value="1"/>
</dbReference>
<organism evidence="2 3">
    <name type="scientific">Rheinheimera phage vB_RspM_Barba1A</name>
    <dbReference type="NCBI Taxonomy" id="2565659"/>
    <lineage>
        <taxon>Viruses</taxon>
        <taxon>Duplodnaviria</taxon>
        <taxon>Heunggongvirae</taxon>
        <taxon>Uroviricota</taxon>
        <taxon>Caudoviricetes</taxon>
        <taxon>Barbavirus</taxon>
        <taxon>Barbavirus barba18A</taxon>
    </lineage>
</organism>
<name>A0A4P8MVS9_9CAUD</name>
<dbReference type="Gene3D" id="1.10.260.40">
    <property type="entry name" value="lambda repressor-like DNA-binding domains"/>
    <property type="match status" value="1"/>
</dbReference>
<evidence type="ECO:0000259" key="1">
    <source>
        <dbReference type="PROSITE" id="PS50943"/>
    </source>
</evidence>
<dbReference type="InterPro" id="IPR010982">
    <property type="entry name" value="Lambda_DNA-bd_dom_sf"/>
</dbReference>
<evidence type="ECO:0000313" key="3">
    <source>
        <dbReference type="Proteomes" id="UP000304214"/>
    </source>
</evidence>
<dbReference type="GO" id="GO:0003677">
    <property type="term" value="F:DNA binding"/>
    <property type="evidence" value="ECO:0007669"/>
    <property type="project" value="UniProtKB-KW"/>
</dbReference>
<keyword evidence="2" id="KW-0238">DNA-binding</keyword>
<gene>
    <name evidence="2" type="ORF">Barba1A_gp082</name>
</gene>
<dbReference type="Pfam" id="PF01381">
    <property type="entry name" value="HTH_3"/>
    <property type="match status" value="1"/>
</dbReference>
<proteinExistence type="predicted"/>
<dbReference type="Proteomes" id="UP000304214">
    <property type="component" value="Segment"/>
</dbReference>
<accession>A0A4P8MVS9</accession>
<reference evidence="2 3" key="1">
    <citation type="submission" date="2019-03" db="EMBL/GenBank/DDBJ databases">
        <title>Genomic and seasonal variations among aquatic phages infecting the Baltic Sea Gammaproteobacteria Rheinheimera sp. bal341.</title>
        <authorList>
            <person name="Nilsson E."/>
            <person name="Li K."/>
            <person name="Fridlund J."/>
            <person name="Sulcius S."/>
            <person name="Bunse C."/>
            <person name="Karlsson C.M.G."/>
            <person name="Lindh M."/>
            <person name="Lundin D."/>
            <person name="Pinhassi J."/>
            <person name="Holmfeldt K."/>
        </authorList>
    </citation>
    <scope>NUCLEOTIDE SEQUENCE [LARGE SCALE GENOMIC DNA]</scope>
</reference>
<evidence type="ECO:0000313" key="2">
    <source>
        <dbReference type="EMBL" id="QCQ57933.1"/>
    </source>
</evidence>
<sequence length="101" mass="11363">MNGLTQIKSLVSLTTVIYMLYLSGFKQNGVNMLQKEMITQHLAKQLRHHLLDQGISVNEFAKQQGKTRQTISLYLNGKVSIDSLVDMLDELGCGVTVLVRR</sequence>